<accession>A0A0G1FHF6</accession>
<comment type="caution">
    <text evidence="1">The sequence shown here is derived from an EMBL/GenBank/DDBJ whole genome shotgun (WGS) entry which is preliminary data.</text>
</comment>
<dbReference type="AlphaFoldDB" id="A0A0G1FHF6"/>
<evidence type="ECO:0000313" key="2">
    <source>
        <dbReference type="Proteomes" id="UP000033831"/>
    </source>
</evidence>
<protein>
    <submittedName>
        <fullName evidence="1">Uncharacterized protein</fullName>
    </submittedName>
</protein>
<organism evidence="1 2">
    <name type="scientific">Candidatus Nomurabacteria bacterium GW2011_GWF2_43_8</name>
    <dbReference type="NCBI Taxonomy" id="1618779"/>
    <lineage>
        <taxon>Bacteria</taxon>
        <taxon>Candidatus Nomuraibacteriota</taxon>
    </lineage>
</organism>
<proteinExistence type="predicted"/>
<evidence type="ECO:0000313" key="1">
    <source>
        <dbReference type="EMBL" id="KKT21781.1"/>
    </source>
</evidence>
<sequence length="102" mass="11742">MLYLVEHIFLSHKLRKLVGREKFLDTGLERALVDDLNRHGGIDIDNRHPILDISLNLHHAGAYFLLEYFPDKTHAPLAQMVYIVGFGKRSAVQKNNMGNYCH</sequence>
<gene>
    <name evidence="1" type="ORF">UW07_C0055G0003</name>
</gene>
<reference evidence="1 2" key="1">
    <citation type="journal article" date="2015" name="Nature">
        <title>rRNA introns, odd ribosomes, and small enigmatic genomes across a large radiation of phyla.</title>
        <authorList>
            <person name="Brown C.T."/>
            <person name="Hug L.A."/>
            <person name="Thomas B.C."/>
            <person name="Sharon I."/>
            <person name="Castelle C.J."/>
            <person name="Singh A."/>
            <person name="Wilkins M.J."/>
            <person name="Williams K.H."/>
            <person name="Banfield J.F."/>
        </authorList>
    </citation>
    <scope>NUCLEOTIDE SEQUENCE [LARGE SCALE GENOMIC DNA]</scope>
</reference>
<dbReference type="EMBL" id="LCGX01000055">
    <property type="protein sequence ID" value="KKT21781.1"/>
    <property type="molecule type" value="Genomic_DNA"/>
</dbReference>
<name>A0A0G1FHF6_9BACT</name>
<dbReference type="Proteomes" id="UP000033831">
    <property type="component" value="Unassembled WGS sequence"/>
</dbReference>